<dbReference type="FunFam" id="3.40.50.300:FF:000819">
    <property type="entry name" value="ATP dependent RNA helicase, putative"/>
    <property type="match status" value="1"/>
</dbReference>
<evidence type="ECO:0000313" key="9">
    <source>
        <dbReference type="EMBL" id="CEL53063.1"/>
    </source>
</evidence>
<dbReference type="Pfam" id="PF02538">
    <property type="entry name" value="Hydantoinase_B"/>
    <property type="match status" value="1"/>
</dbReference>
<gene>
    <name evidence="9" type="ORF">RSOLAG1IB_06131</name>
</gene>
<dbReference type="SMART" id="SM00487">
    <property type="entry name" value="DEXDc"/>
    <property type="match status" value="1"/>
</dbReference>
<evidence type="ECO:0000256" key="1">
    <source>
        <dbReference type="ARBA" id="ARBA00012552"/>
    </source>
</evidence>
<dbReference type="GO" id="GO:0005524">
    <property type="term" value="F:ATP binding"/>
    <property type="evidence" value="ECO:0007669"/>
    <property type="project" value="UniProtKB-KW"/>
</dbReference>
<feature type="region of interest" description="Disordered" evidence="6">
    <location>
        <begin position="227"/>
        <end position="254"/>
    </location>
</feature>
<dbReference type="FunFam" id="3.40.50.300:FF:000500">
    <property type="entry name" value="ATP-dependent RNA helicase DHX29"/>
    <property type="match status" value="1"/>
</dbReference>
<evidence type="ECO:0000259" key="8">
    <source>
        <dbReference type="PROSITE" id="PS51194"/>
    </source>
</evidence>
<dbReference type="Proteomes" id="UP000059188">
    <property type="component" value="Unassembled WGS sequence"/>
</dbReference>
<evidence type="ECO:0000256" key="5">
    <source>
        <dbReference type="ARBA" id="ARBA00047984"/>
    </source>
</evidence>
<dbReference type="GO" id="GO:0003724">
    <property type="term" value="F:RNA helicase activity"/>
    <property type="evidence" value="ECO:0007669"/>
    <property type="project" value="UniProtKB-EC"/>
</dbReference>
<proteinExistence type="predicted"/>
<evidence type="ECO:0000256" key="2">
    <source>
        <dbReference type="ARBA" id="ARBA00022741"/>
    </source>
</evidence>
<evidence type="ECO:0000313" key="10">
    <source>
        <dbReference type="Proteomes" id="UP000059188"/>
    </source>
</evidence>
<feature type="region of interest" description="Disordered" evidence="6">
    <location>
        <begin position="348"/>
        <end position="380"/>
    </location>
</feature>
<comment type="catalytic activity">
    <reaction evidence="5">
        <text>ATP + H2O = ADP + phosphate + H(+)</text>
        <dbReference type="Rhea" id="RHEA:13065"/>
        <dbReference type="ChEBI" id="CHEBI:15377"/>
        <dbReference type="ChEBI" id="CHEBI:15378"/>
        <dbReference type="ChEBI" id="CHEBI:30616"/>
        <dbReference type="ChEBI" id="CHEBI:43474"/>
        <dbReference type="ChEBI" id="CHEBI:456216"/>
        <dbReference type="EC" id="3.6.4.13"/>
    </reaction>
</comment>
<dbReference type="EMBL" id="LN679110">
    <property type="protein sequence ID" value="CEL53063.1"/>
    <property type="molecule type" value="Genomic_DNA"/>
</dbReference>
<evidence type="ECO:0000256" key="6">
    <source>
        <dbReference type="SAM" id="MobiDB-lite"/>
    </source>
</evidence>
<dbReference type="PANTHER" id="PTHR18934:SF145">
    <property type="entry name" value="ATP-DEPENDENT RNA HELICASE DHX57-RELATED"/>
    <property type="match status" value="1"/>
</dbReference>
<keyword evidence="2" id="KW-0547">Nucleotide-binding</keyword>
<evidence type="ECO:0000259" key="7">
    <source>
        <dbReference type="PROSITE" id="PS51192"/>
    </source>
</evidence>
<dbReference type="Pfam" id="PF07717">
    <property type="entry name" value="OB_NTP_bind"/>
    <property type="match status" value="1"/>
</dbReference>
<evidence type="ECO:0000256" key="4">
    <source>
        <dbReference type="ARBA" id="ARBA00022884"/>
    </source>
</evidence>
<dbReference type="GO" id="GO:0003723">
    <property type="term" value="F:RNA binding"/>
    <property type="evidence" value="ECO:0007669"/>
    <property type="project" value="UniProtKB-KW"/>
</dbReference>
<feature type="domain" description="Helicase C-terminal" evidence="8">
    <location>
        <begin position="884"/>
        <end position="1063"/>
    </location>
</feature>
<dbReference type="PROSITE" id="PS51194">
    <property type="entry name" value="HELICASE_CTER"/>
    <property type="match status" value="1"/>
</dbReference>
<feature type="region of interest" description="Disordered" evidence="6">
    <location>
        <begin position="568"/>
        <end position="597"/>
    </location>
</feature>
<dbReference type="CDD" id="cd18791">
    <property type="entry name" value="SF2_C_RHA"/>
    <property type="match status" value="1"/>
</dbReference>
<dbReference type="InterPro" id="IPR011709">
    <property type="entry name" value="DEAD-box_helicase_OB_fold"/>
</dbReference>
<dbReference type="SMART" id="SM00490">
    <property type="entry name" value="HELICc"/>
    <property type="match status" value="1"/>
</dbReference>
<feature type="compositionally biased region" description="Polar residues" evidence="6">
    <location>
        <begin position="574"/>
        <end position="595"/>
    </location>
</feature>
<dbReference type="InterPro" id="IPR001650">
    <property type="entry name" value="Helicase_C-like"/>
</dbReference>
<keyword evidence="4" id="KW-0694">RNA-binding</keyword>
<dbReference type="InterPro" id="IPR003692">
    <property type="entry name" value="Hydantoinase_B"/>
</dbReference>
<name>A0A0B7FA66_THACB</name>
<dbReference type="InterPro" id="IPR014001">
    <property type="entry name" value="Helicase_ATP-bd"/>
</dbReference>
<protein>
    <recommendedName>
        <fullName evidence="1">RNA helicase</fullName>
        <ecNumber evidence="1">3.6.4.13</ecNumber>
    </recommendedName>
</protein>
<dbReference type="Pfam" id="PF00270">
    <property type="entry name" value="DEAD"/>
    <property type="match status" value="1"/>
</dbReference>
<feature type="domain" description="Helicase ATP-binding" evidence="7">
    <location>
        <begin position="639"/>
        <end position="831"/>
    </location>
</feature>
<evidence type="ECO:0000256" key="3">
    <source>
        <dbReference type="ARBA" id="ARBA00022840"/>
    </source>
</evidence>
<keyword evidence="3" id="KW-0067">ATP-binding</keyword>
<dbReference type="PROSITE" id="PS51192">
    <property type="entry name" value="HELICASE_ATP_BIND_1"/>
    <property type="match status" value="1"/>
</dbReference>
<dbReference type="STRING" id="1108050.A0A0B7FA66"/>
<dbReference type="CDD" id="cd17917">
    <property type="entry name" value="DEXHc_RHA-like"/>
    <property type="match status" value="1"/>
</dbReference>
<dbReference type="Gene3D" id="3.40.50.300">
    <property type="entry name" value="P-loop containing nucleotide triphosphate hydrolases"/>
    <property type="match status" value="2"/>
</dbReference>
<sequence>MPDISKGPDPITLTLFANRFMGVAEAMGRMLQQTAISTNIKERLDFSCALFAPDGDLVANAPFIPIHLGAMSFAVKYQMKVHGKNLKPGDVLMANSPSAGGSHLPDITVISPVFDESSSEVIFFTASRGHHADVGGILPGSMPPTSVSIFDEGAEITSFKIVNDGVYDQDGLRELLCERPARYPGSSGCRNIRDVESDLKAQIAANHKGIQLIHARLNNGGLELLPSHGATEIPQPITQPPPSAPSTGPTNTPARLATPAADILLSDADSDSSLEVDVNTKWARTKVQLHMLKFGKPKSFKLNPNDPKVQRLEARVRALESDYEFRKKHAEYAFQELRKVAEDDELKRSLKAPKAAPPDKRVDTVDPPNEPAPLEKPTEPALVETSAIDQHSDSDEGGFFGHMLDEMPTEVTTTAGDIVRVHTLEFPKSWNQATPKSILKEYVNKLDTYALISYRSIGGVTRVARAAVQIRWRSRPGQEWIIPDACPTLAQAEEYAALWALHSLSSPVRAGFVGLRSTTVPVQSSGIRTLPPSAQDLWREFEARRKQEEDETNRRVWSTLRTILEPKLAPPGTYKTNQPGKSTTLVAQDTSSNPRLKTPLKEVPALSKDFEARRASPAYQHMLQKRNDLPIAAFRSQIIQTLQDNQVIVLSGETGCGKSTQLPAYIMEDQLSRGLPCRIYCTEPRRISAISLAQRVSQELGEPPNAVGTLSSLIGYSVRLESNITRNTRLAFVTNGIALRMLEGDARGGTAFDEITVCPISNIFPGYLLMRFKHIIIDEVHERSIESDFLLIVLKSMMSHRPDLKIVLMSATVDAEKVSAYFGNKAFARTKSKKLEWTEETATVEDEDEDNPASAAPVKLGKQYTRSTISTIANLDERRIPYDLILRLLEKICLENSEYSDYSAAVLVFLPGLNEIRQLTDVLGAHRDFGTRAFRIYPLHSSLPSESQTAVFEVPPPGIRKIVVSTNIAETGVTIPDITCVIDSGKHKEMRFDEKRQTSKLVETTIARSNAAQRRGRAGRVQEGLCFHLFTKSRHDNLMLDNPLPEILRLSLADLALRIKIMNVQIGSSVEDVLTRALDPPSSTNIQRAVNALIEASPCSSYRSRCLPIARGCLDPALTICATLNAKSPFLKPFGFETQADAAKLSFAKENSDFLALVNAFNSWKRALSNGQNVARKFCRESYLSYQNLQQIEDLRQQFMGYLIDSSFVNVDAEFSQEFRRLRFQRQRTKIMVLPESISSADVDVGLVQAALTAGMFPKIINIDSASGQMQTIGNNRPVAFHPSSVNFKRLPREFKSSYLCYFSLMQVAYIT</sequence>
<dbReference type="PANTHER" id="PTHR18934">
    <property type="entry name" value="ATP-DEPENDENT RNA HELICASE"/>
    <property type="match status" value="1"/>
</dbReference>
<reference evidence="9 10" key="1">
    <citation type="submission" date="2014-11" db="EMBL/GenBank/DDBJ databases">
        <authorList>
            <person name="Wibberg Daniel"/>
        </authorList>
    </citation>
    <scope>NUCLEOTIDE SEQUENCE [LARGE SCALE GENOMIC DNA]</scope>
    <source>
        <strain evidence="9">Rhizoctonia solani AG1-IB 7/3/14</strain>
    </source>
</reference>
<dbReference type="Pfam" id="PF00271">
    <property type="entry name" value="Helicase_C"/>
    <property type="match status" value="1"/>
</dbReference>
<dbReference type="SUPFAM" id="SSF52540">
    <property type="entry name" value="P-loop containing nucleoside triphosphate hydrolases"/>
    <property type="match status" value="1"/>
</dbReference>
<dbReference type="InterPro" id="IPR027417">
    <property type="entry name" value="P-loop_NTPase"/>
</dbReference>
<dbReference type="Pfam" id="PF21010">
    <property type="entry name" value="HA2_C"/>
    <property type="match status" value="1"/>
</dbReference>
<dbReference type="InterPro" id="IPR011545">
    <property type="entry name" value="DEAD/DEAH_box_helicase_dom"/>
</dbReference>
<dbReference type="OrthoDB" id="5600252at2759"/>
<organism evidence="9 10">
    <name type="scientific">Thanatephorus cucumeris (strain AG1-IB / isolate 7/3/14)</name>
    <name type="common">Lettuce bottom rot fungus</name>
    <name type="synonym">Rhizoctonia solani</name>
    <dbReference type="NCBI Taxonomy" id="1108050"/>
    <lineage>
        <taxon>Eukaryota</taxon>
        <taxon>Fungi</taxon>
        <taxon>Dikarya</taxon>
        <taxon>Basidiomycota</taxon>
        <taxon>Agaricomycotina</taxon>
        <taxon>Agaricomycetes</taxon>
        <taxon>Cantharellales</taxon>
        <taxon>Ceratobasidiaceae</taxon>
        <taxon>Rhizoctonia</taxon>
        <taxon>Rhizoctonia solani AG-1</taxon>
    </lineage>
</organism>
<dbReference type="EC" id="3.6.4.13" evidence="1"/>
<keyword evidence="10" id="KW-1185">Reference proteome</keyword>
<accession>A0A0B7FA66</accession>